<reference evidence="2" key="2">
    <citation type="submission" date="2020-05" db="UniProtKB">
        <authorList>
            <consortium name="EnsemblMetazoa"/>
        </authorList>
    </citation>
    <scope>IDENTIFICATION</scope>
    <source>
        <strain evidence="2">maculatus3</strain>
    </source>
</reference>
<organism evidence="2 3">
    <name type="scientific">Anopheles maculatus</name>
    <dbReference type="NCBI Taxonomy" id="74869"/>
    <lineage>
        <taxon>Eukaryota</taxon>
        <taxon>Metazoa</taxon>
        <taxon>Ecdysozoa</taxon>
        <taxon>Arthropoda</taxon>
        <taxon>Hexapoda</taxon>
        <taxon>Insecta</taxon>
        <taxon>Pterygota</taxon>
        <taxon>Neoptera</taxon>
        <taxon>Endopterygota</taxon>
        <taxon>Diptera</taxon>
        <taxon>Nematocera</taxon>
        <taxon>Culicoidea</taxon>
        <taxon>Culicidae</taxon>
        <taxon>Anophelinae</taxon>
        <taxon>Anopheles</taxon>
        <taxon>Anopheles maculatus group</taxon>
    </lineage>
</organism>
<keyword evidence="3" id="KW-1185">Reference proteome</keyword>
<feature type="compositionally biased region" description="Polar residues" evidence="1">
    <location>
        <begin position="447"/>
        <end position="458"/>
    </location>
</feature>
<reference evidence="3" key="1">
    <citation type="submission" date="2013-09" db="EMBL/GenBank/DDBJ databases">
        <title>The Genome Sequence of Anopheles maculatus species B.</title>
        <authorList>
            <consortium name="The Broad Institute Genomics Platform"/>
            <person name="Neafsey D.E."/>
            <person name="Besansky N."/>
            <person name="Howell P."/>
            <person name="Walton C."/>
            <person name="Young S.K."/>
            <person name="Zeng Q."/>
            <person name="Gargeya S."/>
            <person name="Fitzgerald M."/>
            <person name="Haas B."/>
            <person name="Abouelleil A."/>
            <person name="Allen A.W."/>
            <person name="Alvarado L."/>
            <person name="Arachchi H.M."/>
            <person name="Berlin A.M."/>
            <person name="Chapman S.B."/>
            <person name="Gainer-Dewar J."/>
            <person name="Goldberg J."/>
            <person name="Griggs A."/>
            <person name="Gujja S."/>
            <person name="Hansen M."/>
            <person name="Howarth C."/>
            <person name="Imamovic A."/>
            <person name="Ireland A."/>
            <person name="Larimer J."/>
            <person name="McCowan C."/>
            <person name="Murphy C."/>
            <person name="Pearson M."/>
            <person name="Poon T.W."/>
            <person name="Priest M."/>
            <person name="Roberts A."/>
            <person name="Saif S."/>
            <person name="Shea T."/>
            <person name="Sisk P."/>
            <person name="Sykes S."/>
            <person name="Wortman J."/>
            <person name="Nusbaum C."/>
            <person name="Birren B."/>
        </authorList>
    </citation>
    <scope>NUCLEOTIDE SEQUENCE [LARGE SCALE GENOMIC DNA]</scope>
    <source>
        <strain evidence="3">maculatus3</strain>
    </source>
</reference>
<feature type="region of interest" description="Disordered" evidence="1">
    <location>
        <begin position="447"/>
        <end position="470"/>
    </location>
</feature>
<evidence type="ECO:0000313" key="3">
    <source>
        <dbReference type="Proteomes" id="UP000075901"/>
    </source>
</evidence>
<protein>
    <submittedName>
        <fullName evidence="2">Uncharacterized protein</fullName>
    </submittedName>
</protein>
<evidence type="ECO:0000256" key="1">
    <source>
        <dbReference type="SAM" id="MobiDB-lite"/>
    </source>
</evidence>
<dbReference type="Proteomes" id="UP000075901">
    <property type="component" value="Unassembled WGS sequence"/>
</dbReference>
<evidence type="ECO:0000313" key="2">
    <source>
        <dbReference type="EnsemblMetazoa" id="AMAM004685-PA"/>
    </source>
</evidence>
<dbReference type="AlphaFoldDB" id="A0A182SDN8"/>
<feature type="region of interest" description="Disordered" evidence="1">
    <location>
        <begin position="18"/>
        <end position="72"/>
    </location>
</feature>
<dbReference type="EnsemblMetazoa" id="AMAM004685-RA">
    <property type="protein sequence ID" value="AMAM004685-PA"/>
    <property type="gene ID" value="AMAM004685"/>
</dbReference>
<sequence>MNALKAKGREVRAVVVVEDSAPPTAAVRPPIPAPRTVQRQSDRNNNSRRQALPQMEQRAGNPKPVPRSRREYAEVKVRIGSAEAEESLYDSNEVVQNALKFDSRFRKVEFGSQDDIDSIAERTEDGSDQPVVTGDETVEIENRPVVRELKVAKQQISPRKQQPTDDQVRKTTFAEDVKKSFSNTVKSADFRKYLQSKGLSLVPAKSKAIEAARSKPQQQEKVAQRLSGVPVSSSPTSTRQQIKPSVLTRFFQNGLFAPKTPNDPAYSSAYGRSSTPVLFSTQARPGRPKPPARFGSFNGGSSLNKSSAIVADSAPLYSEPLREAAPMMVPDETDSGFRSALDNGYHIYEQTPDNLRRGELVYGKIGYLSNTQLNRWHPQDRRSFSSMQEGGNVTGMNGGTYGRLRPLYVSSPLSTQSTPVRRGSDTIDREQILHRIYDFCRRSIRNSSRTSVHSNQTEPPLYHHSSGVVQGPAKIVPA</sequence>
<accession>A0A182SDN8</accession>
<dbReference type="VEuPathDB" id="VectorBase:AMAM004685"/>
<proteinExistence type="predicted"/>
<feature type="compositionally biased region" description="Low complexity" evidence="1">
    <location>
        <begin position="229"/>
        <end position="238"/>
    </location>
</feature>
<feature type="region of interest" description="Disordered" evidence="1">
    <location>
        <begin position="211"/>
        <end position="241"/>
    </location>
</feature>
<name>A0A182SDN8_9DIPT</name>